<evidence type="ECO:0000313" key="1">
    <source>
        <dbReference type="EMBL" id="MBB6146928.1"/>
    </source>
</evidence>
<dbReference type="GO" id="GO:0016884">
    <property type="term" value="F:carbon-nitrogen ligase activity, with glutamine as amido-N-donor"/>
    <property type="evidence" value="ECO:0007669"/>
    <property type="project" value="InterPro"/>
</dbReference>
<dbReference type="InterPro" id="IPR042184">
    <property type="entry name" value="YqeY/Aim41_N"/>
</dbReference>
<dbReference type="InterPro" id="IPR003789">
    <property type="entry name" value="Asn/Gln_tRNA_amidoTrase-B-like"/>
</dbReference>
<gene>
    <name evidence="1" type="ORF">HNQ77_004909</name>
</gene>
<dbReference type="EMBL" id="JACHEK010000011">
    <property type="protein sequence ID" value="MBB6146928.1"/>
    <property type="molecule type" value="Genomic_DNA"/>
</dbReference>
<dbReference type="AlphaFoldDB" id="A0A841K8P1"/>
<dbReference type="SUPFAM" id="SSF89095">
    <property type="entry name" value="GatB/YqeY motif"/>
    <property type="match status" value="1"/>
</dbReference>
<proteinExistence type="predicted"/>
<organism evidence="1 2">
    <name type="scientific">Silvibacterium bohemicum</name>
    <dbReference type="NCBI Taxonomy" id="1577686"/>
    <lineage>
        <taxon>Bacteria</taxon>
        <taxon>Pseudomonadati</taxon>
        <taxon>Acidobacteriota</taxon>
        <taxon>Terriglobia</taxon>
        <taxon>Terriglobales</taxon>
        <taxon>Acidobacteriaceae</taxon>
        <taxon>Silvibacterium</taxon>
    </lineage>
</organism>
<name>A0A841K8P1_9BACT</name>
<dbReference type="PANTHER" id="PTHR28055">
    <property type="entry name" value="ALTERED INHERITANCE OF MITOCHONDRIA PROTEIN 41, MITOCHONDRIAL"/>
    <property type="match status" value="1"/>
</dbReference>
<dbReference type="Proteomes" id="UP000538666">
    <property type="component" value="Unassembled WGS sequence"/>
</dbReference>
<dbReference type="PANTHER" id="PTHR28055:SF1">
    <property type="entry name" value="ALTERED INHERITANCE OF MITOCHONDRIA PROTEIN 41, MITOCHONDRIAL"/>
    <property type="match status" value="1"/>
</dbReference>
<reference evidence="1 2" key="1">
    <citation type="submission" date="2020-08" db="EMBL/GenBank/DDBJ databases">
        <title>Genomic Encyclopedia of Type Strains, Phase IV (KMG-IV): sequencing the most valuable type-strain genomes for metagenomic binning, comparative biology and taxonomic classification.</title>
        <authorList>
            <person name="Goeker M."/>
        </authorList>
    </citation>
    <scope>NUCLEOTIDE SEQUENCE [LARGE SCALE GENOMIC DNA]</scope>
    <source>
        <strain evidence="1 2">DSM 103733</strain>
    </source>
</reference>
<protein>
    <recommendedName>
        <fullName evidence="3">Glutamyl-tRNA amidotransferase</fullName>
    </recommendedName>
</protein>
<dbReference type="InterPro" id="IPR023168">
    <property type="entry name" value="GatB_Yqey_C_2"/>
</dbReference>
<dbReference type="OrthoDB" id="9794041at2"/>
<keyword evidence="2" id="KW-1185">Reference proteome</keyword>
<dbReference type="InterPro" id="IPR019004">
    <property type="entry name" value="YqeY/Aim41"/>
</dbReference>
<evidence type="ECO:0000313" key="2">
    <source>
        <dbReference type="Proteomes" id="UP000538666"/>
    </source>
</evidence>
<dbReference type="Gene3D" id="1.10.1510.10">
    <property type="entry name" value="Uncharacterised protein YqeY/AIM41 PF09424, N-terminal domain"/>
    <property type="match status" value="1"/>
</dbReference>
<dbReference type="Pfam" id="PF09424">
    <property type="entry name" value="YqeY"/>
    <property type="match status" value="1"/>
</dbReference>
<sequence>MSEASIQQQIEKDIVTAMKARDSERTTALRMLKTALKNKEIEKRSPITDAEAQQILTTLIKQRRESVEQFTKGNRPELAAKETAEIALIETYMPKAAGEDEVRKLVEETLAELACSGDDLGPKDMGTAMKAVQARIQAKGLRADGRQVSEIVKAKLSR</sequence>
<accession>A0A841K8P1</accession>
<comment type="caution">
    <text evidence="1">The sequence shown here is derived from an EMBL/GenBank/DDBJ whole genome shotgun (WGS) entry which is preliminary data.</text>
</comment>
<dbReference type="Gene3D" id="1.10.10.410">
    <property type="match status" value="1"/>
</dbReference>
<dbReference type="RefSeq" id="WP_050061220.1">
    <property type="nucleotide sequence ID" value="NZ_JACHEK010000011.1"/>
</dbReference>
<evidence type="ECO:0008006" key="3">
    <source>
        <dbReference type="Google" id="ProtNLM"/>
    </source>
</evidence>